<feature type="domain" description="Lon N-terminal" evidence="1">
    <location>
        <begin position="22"/>
        <end position="216"/>
    </location>
</feature>
<dbReference type="Gene3D" id="1.20.58.1480">
    <property type="match status" value="1"/>
</dbReference>
<dbReference type="Proteomes" id="UP000317371">
    <property type="component" value="Unassembled WGS sequence"/>
</dbReference>
<dbReference type="InterPro" id="IPR015947">
    <property type="entry name" value="PUA-like_sf"/>
</dbReference>
<dbReference type="RefSeq" id="WP_141608478.1">
    <property type="nucleotide sequence ID" value="NZ_VIGC02000002.1"/>
</dbReference>
<dbReference type="PANTHER" id="PTHR46732:SF8">
    <property type="entry name" value="ATP-DEPENDENT PROTEASE LA (LON) DOMAIN PROTEIN"/>
    <property type="match status" value="1"/>
</dbReference>
<comment type="caution">
    <text evidence="2">The sequence shown here is derived from an EMBL/GenBank/DDBJ whole genome shotgun (WGS) entry which is preliminary data.</text>
</comment>
<dbReference type="Pfam" id="PF02190">
    <property type="entry name" value="LON_substr_bdg"/>
    <property type="match status" value="1"/>
</dbReference>
<evidence type="ECO:0000259" key="1">
    <source>
        <dbReference type="PROSITE" id="PS51787"/>
    </source>
</evidence>
<dbReference type="InterPro" id="IPR003111">
    <property type="entry name" value="Lon_prtase_N"/>
</dbReference>
<dbReference type="AlphaFoldDB" id="A0A540VLV4"/>
<keyword evidence="3" id="KW-1185">Reference proteome</keyword>
<dbReference type="InParanoid" id="A0A540VLV4"/>
<protein>
    <submittedName>
        <fullName evidence="2">Peptidase S16</fullName>
    </submittedName>
</protein>
<sequence length="243" mass="27628">MEKRHSVDRRWNFLNGQTWDKTMELPLFPLNTVLFPGMVLPLHIFEPRYQEMIQHCLEAELPFGVVLIAHGHEVGGPAIPHKIGTAARILRVDRQPEGRMNITTVGTQRFRILELDHSRSYLQARVAHYPVINGSTRLAHEMAQRVRPKIVDYVELLSKASRTNLKFGRLPEDPTTLAFLVAIALQVNNDAKQQLLELPGVPEILDRERYLLSCELLLLEHMIATQDEVNGMSGGPTGYIFPN</sequence>
<organism evidence="2 3">
    <name type="scientific">Litorilinea aerophila</name>
    <dbReference type="NCBI Taxonomy" id="1204385"/>
    <lineage>
        <taxon>Bacteria</taxon>
        <taxon>Bacillati</taxon>
        <taxon>Chloroflexota</taxon>
        <taxon>Caldilineae</taxon>
        <taxon>Caldilineales</taxon>
        <taxon>Caldilineaceae</taxon>
        <taxon>Litorilinea</taxon>
    </lineage>
</organism>
<dbReference type="OrthoDB" id="9806457at2"/>
<dbReference type="PANTHER" id="PTHR46732">
    <property type="entry name" value="ATP-DEPENDENT PROTEASE LA (LON) DOMAIN PROTEIN"/>
    <property type="match status" value="1"/>
</dbReference>
<dbReference type="SMART" id="SM00464">
    <property type="entry name" value="LON"/>
    <property type="match status" value="1"/>
</dbReference>
<evidence type="ECO:0000313" key="3">
    <source>
        <dbReference type="Proteomes" id="UP000317371"/>
    </source>
</evidence>
<dbReference type="EMBL" id="VIGC01000002">
    <property type="protein sequence ID" value="TQE97751.1"/>
    <property type="molecule type" value="Genomic_DNA"/>
</dbReference>
<reference evidence="2 3" key="1">
    <citation type="submission" date="2019-06" db="EMBL/GenBank/DDBJ databases">
        <title>Genome sequence of Litorilinea aerophila BAA-2444.</title>
        <authorList>
            <person name="Maclea K.S."/>
            <person name="Maurais E.G."/>
            <person name="Iannazzi L.C."/>
        </authorList>
    </citation>
    <scope>NUCLEOTIDE SEQUENCE [LARGE SCALE GENOMIC DNA]</scope>
    <source>
        <strain evidence="2 3">ATCC BAA-2444</strain>
    </source>
</reference>
<dbReference type="InterPro" id="IPR046336">
    <property type="entry name" value="Lon_prtase_N_sf"/>
</dbReference>
<name>A0A540VLV4_9CHLR</name>
<dbReference type="PROSITE" id="PS51787">
    <property type="entry name" value="LON_N"/>
    <property type="match status" value="1"/>
</dbReference>
<dbReference type="Gene3D" id="2.30.130.40">
    <property type="entry name" value="LON domain-like"/>
    <property type="match status" value="1"/>
</dbReference>
<evidence type="ECO:0000313" key="2">
    <source>
        <dbReference type="EMBL" id="TQE97751.1"/>
    </source>
</evidence>
<accession>A0A540VLV4</accession>
<dbReference type="SUPFAM" id="SSF88697">
    <property type="entry name" value="PUA domain-like"/>
    <property type="match status" value="1"/>
</dbReference>
<proteinExistence type="predicted"/>
<gene>
    <name evidence="2" type="ORF">FKZ61_02465</name>
</gene>